<name>A0AAN7B092_9PEZI</name>
<dbReference type="EMBL" id="MU858265">
    <property type="protein sequence ID" value="KAK4207951.1"/>
    <property type="molecule type" value="Genomic_DNA"/>
</dbReference>
<organism evidence="2 3">
    <name type="scientific">Rhypophila decipiens</name>
    <dbReference type="NCBI Taxonomy" id="261697"/>
    <lineage>
        <taxon>Eukaryota</taxon>
        <taxon>Fungi</taxon>
        <taxon>Dikarya</taxon>
        <taxon>Ascomycota</taxon>
        <taxon>Pezizomycotina</taxon>
        <taxon>Sordariomycetes</taxon>
        <taxon>Sordariomycetidae</taxon>
        <taxon>Sordariales</taxon>
        <taxon>Naviculisporaceae</taxon>
        <taxon>Rhypophila</taxon>
    </lineage>
</organism>
<evidence type="ECO:0000313" key="2">
    <source>
        <dbReference type="EMBL" id="KAK4207951.1"/>
    </source>
</evidence>
<gene>
    <name evidence="2" type="ORF">QBC37DRAFT_432654</name>
</gene>
<sequence length="193" mass="21385">MRVMKMAAFIAEITDRAPADHLKAMLQALANSDPALISRIHTGLEILSEYHSDDDDENDQDDSDEPLTTSSSHLKRKRGSAGVPELDICSRPDCRQPFIPGDIDDDGTNTDVACEFHPGRLLLDEAADSWDGWIYERDGVMDSDASRESNPSGFRYECCDEPGDTEEDGCTMDRHLSSRPPKVSGGQKKQRRG</sequence>
<proteinExistence type="predicted"/>
<evidence type="ECO:0000313" key="3">
    <source>
        <dbReference type="Proteomes" id="UP001301769"/>
    </source>
</evidence>
<accession>A0AAN7B092</accession>
<dbReference type="PANTHER" id="PTHR38167:SF1">
    <property type="entry name" value="C2H2-TYPE DOMAIN-CONTAINING PROTEIN"/>
    <property type="match status" value="1"/>
</dbReference>
<feature type="compositionally biased region" description="Acidic residues" evidence="1">
    <location>
        <begin position="52"/>
        <end position="65"/>
    </location>
</feature>
<feature type="compositionally biased region" description="Acidic residues" evidence="1">
    <location>
        <begin position="159"/>
        <end position="170"/>
    </location>
</feature>
<keyword evidence="3" id="KW-1185">Reference proteome</keyword>
<reference evidence="2" key="2">
    <citation type="submission" date="2023-05" db="EMBL/GenBank/DDBJ databases">
        <authorList>
            <consortium name="Lawrence Berkeley National Laboratory"/>
            <person name="Steindorff A."/>
            <person name="Hensen N."/>
            <person name="Bonometti L."/>
            <person name="Westerberg I."/>
            <person name="Brannstrom I.O."/>
            <person name="Guillou S."/>
            <person name="Cros-Aarteil S."/>
            <person name="Calhoun S."/>
            <person name="Haridas S."/>
            <person name="Kuo A."/>
            <person name="Mondo S."/>
            <person name="Pangilinan J."/>
            <person name="Riley R."/>
            <person name="Labutti K."/>
            <person name="Andreopoulos B."/>
            <person name="Lipzen A."/>
            <person name="Chen C."/>
            <person name="Yanf M."/>
            <person name="Daum C."/>
            <person name="Ng V."/>
            <person name="Clum A."/>
            <person name="Ohm R."/>
            <person name="Martin F."/>
            <person name="Silar P."/>
            <person name="Natvig D."/>
            <person name="Lalanne C."/>
            <person name="Gautier V."/>
            <person name="Ament-Velasquez S.L."/>
            <person name="Kruys A."/>
            <person name="Hutchinson M.I."/>
            <person name="Powell A.J."/>
            <person name="Barry K."/>
            <person name="Miller A.N."/>
            <person name="Grigoriev I.V."/>
            <person name="Debuchy R."/>
            <person name="Gladieux P."/>
            <person name="Thoren M.H."/>
            <person name="Johannesson H."/>
        </authorList>
    </citation>
    <scope>NUCLEOTIDE SEQUENCE</scope>
    <source>
        <strain evidence="2">PSN293</strain>
    </source>
</reference>
<dbReference type="Proteomes" id="UP001301769">
    <property type="component" value="Unassembled WGS sequence"/>
</dbReference>
<protein>
    <submittedName>
        <fullName evidence="2">Uncharacterized protein</fullName>
    </submittedName>
</protein>
<dbReference type="AlphaFoldDB" id="A0AAN7B092"/>
<feature type="region of interest" description="Disordered" evidence="1">
    <location>
        <begin position="142"/>
        <end position="193"/>
    </location>
</feature>
<comment type="caution">
    <text evidence="2">The sequence shown here is derived from an EMBL/GenBank/DDBJ whole genome shotgun (WGS) entry which is preliminary data.</text>
</comment>
<reference evidence="2" key="1">
    <citation type="journal article" date="2023" name="Mol. Phylogenet. Evol.">
        <title>Genome-scale phylogeny and comparative genomics of the fungal order Sordariales.</title>
        <authorList>
            <person name="Hensen N."/>
            <person name="Bonometti L."/>
            <person name="Westerberg I."/>
            <person name="Brannstrom I.O."/>
            <person name="Guillou S."/>
            <person name="Cros-Aarteil S."/>
            <person name="Calhoun S."/>
            <person name="Haridas S."/>
            <person name="Kuo A."/>
            <person name="Mondo S."/>
            <person name="Pangilinan J."/>
            <person name="Riley R."/>
            <person name="LaButti K."/>
            <person name="Andreopoulos B."/>
            <person name="Lipzen A."/>
            <person name="Chen C."/>
            <person name="Yan M."/>
            <person name="Daum C."/>
            <person name="Ng V."/>
            <person name="Clum A."/>
            <person name="Steindorff A."/>
            <person name="Ohm R.A."/>
            <person name="Martin F."/>
            <person name="Silar P."/>
            <person name="Natvig D.O."/>
            <person name="Lalanne C."/>
            <person name="Gautier V."/>
            <person name="Ament-Velasquez S.L."/>
            <person name="Kruys A."/>
            <person name="Hutchinson M.I."/>
            <person name="Powell A.J."/>
            <person name="Barry K."/>
            <person name="Miller A.N."/>
            <person name="Grigoriev I.V."/>
            <person name="Debuchy R."/>
            <person name="Gladieux P."/>
            <person name="Hiltunen Thoren M."/>
            <person name="Johannesson H."/>
        </authorList>
    </citation>
    <scope>NUCLEOTIDE SEQUENCE</scope>
    <source>
        <strain evidence="2">PSN293</strain>
    </source>
</reference>
<evidence type="ECO:0000256" key="1">
    <source>
        <dbReference type="SAM" id="MobiDB-lite"/>
    </source>
</evidence>
<feature type="region of interest" description="Disordered" evidence="1">
    <location>
        <begin position="51"/>
        <end position="93"/>
    </location>
</feature>
<dbReference type="PANTHER" id="PTHR38167">
    <property type="entry name" value="C2H2-TYPE DOMAIN-CONTAINING PROTEIN"/>
    <property type="match status" value="1"/>
</dbReference>